<feature type="compositionally biased region" description="Acidic residues" evidence="1">
    <location>
        <begin position="906"/>
        <end position="917"/>
    </location>
</feature>
<proteinExistence type="predicted"/>
<feature type="compositionally biased region" description="Basic residues" evidence="1">
    <location>
        <begin position="70"/>
        <end position="86"/>
    </location>
</feature>
<name>A0AA36M972_CYLNA</name>
<sequence length="1470" mass="169122">MFGGDRFGANVSRRRKKSTFDDEEFVDGRSSDSEASENSTVPIKRGRAQKKPLRNVNSYDSIQLEVTKEKQRKTPARKPRVMRGRRRNEEEDEMDELEASMSERMVDRIAALNDGKRTKVQISNCFDSRTALDCIDVCLRESENMQEDALALALATTIYSLRVDRTHNDAQETRYTFIRGKSDAEKAMMLVADSNQENSREKKKRKKAEKEADAQKANEGNEEVEQPLWMRTIEPDTFDYTFGLKFPVQGSFSEHWEFSEDLLDHIESRRVDVRKTKKRKKLMAWKKIITLDYCPFYTGFEDATAKVESDRFDSLATFRLRKGSNGTSIMLHDASTRKAISSKSAKDVNISVVKQNRDILANCLCEQPTTWEHYLLEDNPQFYRTGQYLRTGDMTGYVFQERPFYHQFDPDQESADDPSETYSFIEKNADRTLYTFKKPPKGTTLPRLAPLIRVPLNKYANPRNRRASDFYLKENIEIVQEDHDEDLESLERVLEGTWAKIGSQNMEQESSSARGSMNLSADQGFEELNESVYHGESLLDHLLAKHREHAQDFEGLRDELRKQARSCCSDAAVECVEWSNALNRAADEAQIEDHEVVDWKTTRFLESVGFLKQKSFPEILQERFVEQSDSSSPHRQKNEAAEFWGTGQNAVELRVKDDILFGKILHLLKRGFHKYLHYLDASYHMEIFKFKVSVEQAHESLRKAERIGVGKSPEEVAILKQKCFRPGRYRGIRDSGRVPKSYQLDPWSLEKTTTTYLDRYFQCRDYPRLEGALLQLRNDIREAVKKISSDSWYYNTSDDSNSLERRNWTERVNEAVSYFSTRLNREEEAELRQSRALPKLIQRAVMPRVSTDPVAANLEPAPDTSTADENHHDEDEEVVNEGEQEHVADVPSISGEDFADDIGYPENEDDGGFEDEASSTPETVNKDNPTHNNSEEPEALKGKNKLEPEHVEEPPKKKEKKVKLEPDVKIEETELEYFTKMPQHHSVSLKERFKIVDPRTLVRSEDVIFTRRKPFARRPINQYKFEDFIKPGLLRKGRYPNLYFEPGDLDSRADNVFMGVLRKATAADFKRKNDTETSDTELDIYDEWLATFGGFRVFLDEENDNDDDRASNEQDPSTRRSHNGNESALHQDSNQFSFDDSSASFFSSGYTTRRDRFNDIRPDEYKAIGIDIKNIVPKKDFYSMTKEEQTAAVFAEFEAIDALGPKKEEGYTISIMDFSCRVSSYHLNTARMKRVMKSILSNPLLAYDKVLYTRRALLARRRLEERHKLDDSVSLDPAEIYYKKLDRSLDSSLGPVAEKILEENNPMDITSLDPIDVLDAVTYRNLEGMIDAEELSSNRKDSTNKGVEESMRQFAAEVRQSDFRVQGLHTFSSVMQCLPRRMGASGKHVNIANALAVTLYMCNENTLTLIQERAQSADLNKSVNEGEPWMGNFIITNACDAALFEEELHNDEGMSFDMEGNSINGHAIAT</sequence>
<feature type="region of interest" description="Disordered" evidence="1">
    <location>
        <begin position="851"/>
        <end position="964"/>
    </location>
</feature>
<dbReference type="Proteomes" id="UP001176961">
    <property type="component" value="Unassembled WGS sequence"/>
</dbReference>
<evidence type="ECO:0000313" key="2">
    <source>
        <dbReference type="EMBL" id="CAJ0602238.1"/>
    </source>
</evidence>
<evidence type="ECO:0000313" key="3">
    <source>
        <dbReference type="Proteomes" id="UP001176961"/>
    </source>
</evidence>
<protein>
    <submittedName>
        <fullName evidence="2">Uncharacterized protein</fullName>
    </submittedName>
</protein>
<evidence type="ECO:0000256" key="1">
    <source>
        <dbReference type="SAM" id="MobiDB-lite"/>
    </source>
</evidence>
<feature type="region of interest" description="Disordered" evidence="1">
    <location>
        <begin position="191"/>
        <end position="225"/>
    </location>
</feature>
<feature type="compositionally biased region" description="Basic residues" evidence="1">
    <location>
        <begin position="44"/>
        <end position="53"/>
    </location>
</feature>
<gene>
    <name evidence="2" type="ORF">CYNAS_LOCUS14221</name>
</gene>
<feature type="compositionally biased region" description="Basic and acidic residues" evidence="1">
    <location>
        <begin position="1108"/>
        <end position="1118"/>
    </location>
</feature>
<reference evidence="2" key="1">
    <citation type="submission" date="2023-07" db="EMBL/GenBank/DDBJ databases">
        <authorList>
            <consortium name="CYATHOMIX"/>
        </authorList>
    </citation>
    <scope>NUCLEOTIDE SEQUENCE</scope>
    <source>
        <strain evidence="2">N/A</strain>
    </source>
</reference>
<feature type="compositionally biased region" description="Basic and acidic residues" evidence="1">
    <location>
        <begin position="938"/>
        <end position="964"/>
    </location>
</feature>
<comment type="caution">
    <text evidence="2">The sequence shown here is derived from an EMBL/GenBank/DDBJ whole genome shotgun (WGS) entry which is preliminary data.</text>
</comment>
<feature type="region of interest" description="Disordered" evidence="1">
    <location>
        <begin position="1103"/>
        <end position="1136"/>
    </location>
</feature>
<feature type="region of interest" description="Disordered" evidence="1">
    <location>
        <begin position="1"/>
        <end position="97"/>
    </location>
</feature>
<accession>A0AA36M972</accession>
<organism evidence="2 3">
    <name type="scientific">Cylicocyclus nassatus</name>
    <name type="common">Nematode worm</name>
    <dbReference type="NCBI Taxonomy" id="53992"/>
    <lineage>
        <taxon>Eukaryota</taxon>
        <taxon>Metazoa</taxon>
        <taxon>Ecdysozoa</taxon>
        <taxon>Nematoda</taxon>
        <taxon>Chromadorea</taxon>
        <taxon>Rhabditida</taxon>
        <taxon>Rhabditina</taxon>
        <taxon>Rhabditomorpha</taxon>
        <taxon>Strongyloidea</taxon>
        <taxon>Strongylidae</taxon>
        <taxon>Cylicocyclus</taxon>
    </lineage>
</organism>
<keyword evidence="3" id="KW-1185">Reference proteome</keyword>
<dbReference type="EMBL" id="CATQJL010000305">
    <property type="protein sequence ID" value="CAJ0602238.1"/>
    <property type="molecule type" value="Genomic_DNA"/>
</dbReference>